<keyword evidence="1" id="KW-1133">Transmembrane helix</keyword>
<dbReference type="Proteomes" id="UP001432322">
    <property type="component" value="Unassembled WGS sequence"/>
</dbReference>
<evidence type="ECO:0000256" key="1">
    <source>
        <dbReference type="SAM" id="Phobius"/>
    </source>
</evidence>
<feature type="non-terminal residue" evidence="2">
    <location>
        <position position="1"/>
    </location>
</feature>
<accession>A0AAV5VYA1</accession>
<keyword evidence="1" id="KW-0472">Membrane</keyword>
<dbReference type="AlphaFoldDB" id="A0AAV5VYA1"/>
<keyword evidence="3" id="KW-1185">Reference proteome</keyword>
<evidence type="ECO:0000313" key="2">
    <source>
        <dbReference type="EMBL" id="GMT22704.1"/>
    </source>
</evidence>
<dbReference type="Pfam" id="PF10326">
    <property type="entry name" value="7TM_GPCR_Str"/>
    <property type="match status" value="1"/>
</dbReference>
<reference evidence="2" key="1">
    <citation type="submission" date="2023-10" db="EMBL/GenBank/DDBJ databases">
        <title>Genome assembly of Pristionchus species.</title>
        <authorList>
            <person name="Yoshida K."/>
            <person name="Sommer R.J."/>
        </authorList>
    </citation>
    <scope>NUCLEOTIDE SEQUENCE</scope>
    <source>
        <strain evidence="2">RS5133</strain>
    </source>
</reference>
<protein>
    <recommendedName>
        <fullName evidence="4">G protein-coupled receptor</fullName>
    </recommendedName>
</protein>
<dbReference type="PANTHER" id="PTHR22943">
    <property type="entry name" value="7-TRANSMEMBRANE DOMAIN RECEPTOR C.ELEGANS"/>
    <property type="match status" value="1"/>
</dbReference>
<proteinExistence type="predicted"/>
<comment type="caution">
    <text evidence="2">The sequence shown here is derived from an EMBL/GenBank/DDBJ whole genome shotgun (WGS) entry which is preliminary data.</text>
</comment>
<evidence type="ECO:0008006" key="4">
    <source>
        <dbReference type="Google" id="ProtNLM"/>
    </source>
</evidence>
<dbReference type="InterPro" id="IPR019428">
    <property type="entry name" value="7TM_GPCR_serpentine_rcpt_Str"/>
</dbReference>
<feature type="transmembrane region" description="Helical" evidence="1">
    <location>
        <begin position="33"/>
        <end position="58"/>
    </location>
</feature>
<gene>
    <name evidence="2" type="ORF">PFISCL1PPCAC_14001</name>
</gene>
<organism evidence="2 3">
    <name type="scientific">Pristionchus fissidentatus</name>
    <dbReference type="NCBI Taxonomy" id="1538716"/>
    <lineage>
        <taxon>Eukaryota</taxon>
        <taxon>Metazoa</taxon>
        <taxon>Ecdysozoa</taxon>
        <taxon>Nematoda</taxon>
        <taxon>Chromadorea</taxon>
        <taxon>Rhabditida</taxon>
        <taxon>Rhabditina</taxon>
        <taxon>Diplogasteromorpha</taxon>
        <taxon>Diplogasteroidea</taxon>
        <taxon>Neodiplogasteridae</taxon>
        <taxon>Pristionchus</taxon>
    </lineage>
</organism>
<dbReference type="PANTHER" id="PTHR22943:SF248">
    <property type="entry name" value="SEVEN TM RECEPTOR"/>
    <property type="match status" value="1"/>
</dbReference>
<sequence>HAVSFFCMFFSLTVVVIDFNFLYRYWAVSNPHLIKLFSTIWFVIMLFCITAVEGAAWYSTGLFLLEATPEARMFIAEALYQKYGIDSRKQSMLIADYWRDGHYNIKPVVGICYYSTVLSAGFSFMIFCGLGIVRNLAKASQNMSAKTKKLQYALFRIL</sequence>
<feature type="non-terminal residue" evidence="2">
    <location>
        <position position="158"/>
    </location>
</feature>
<feature type="transmembrane region" description="Helical" evidence="1">
    <location>
        <begin position="108"/>
        <end position="133"/>
    </location>
</feature>
<evidence type="ECO:0000313" key="3">
    <source>
        <dbReference type="Proteomes" id="UP001432322"/>
    </source>
</evidence>
<dbReference type="EMBL" id="BTSY01000004">
    <property type="protein sequence ID" value="GMT22704.1"/>
    <property type="molecule type" value="Genomic_DNA"/>
</dbReference>
<name>A0AAV5VYA1_9BILA</name>
<feature type="transmembrane region" description="Helical" evidence="1">
    <location>
        <begin position="6"/>
        <end position="26"/>
    </location>
</feature>
<keyword evidence="1" id="KW-0812">Transmembrane</keyword>